<dbReference type="Gene3D" id="1.10.150.310">
    <property type="entry name" value="Tex RuvX-like domain-like"/>
    <property type="match status" value="1"/>
</dbReference>
<evidence type="ECO:0000313" key="3">
    <source>
        <dbReference type="EMBL" id="MDQ0449646.1"/>
    </source>
</evidence>
<dbReference type="InterPro" id="IPR037027">
    <property type="entry name" value="YqgF/RNaseH-like_dom_sf"/>
</dbReference>
<dbReference type="SUPFAM" id="SSF47781">
    <property type="entry name" value="RuvA domain 2-like"/>
    <property type="match status" value="2"/>
</dbReference>
<dbReference type="Gene3D" id="1.10.3500.10">
    <property type="entry name" value="Tex N-terminal region-like"/>
    <property type="match status" value="1"/>
</dbReference>
<dbReference type="RefSeq" id="WP_238205254.1">
    <property type="nucleotide sequence ID" value="NZ_BPQE01000021.1"/>
</dbReference>
<dbReference type="SMART" id="SM00732">
    <property type="entry name" value="YqgFc"/>
    <property type="match status" value="1"/>
</dbReference>
<dbReference type="Pfam" id="PF17674">
    <property type="entry name" value="HHH_9"/>
    <property type="match status" value="1"/>
</dbReference>
<dbReference type="InterPro" id="IPR012340">
    <property type="entry name" value="NA-bd_OB-fold"/>
</dbReference>
<sequence length="784" mass="84536">MTSVNAIIAKEIGVREAQVAAAVTLLDGGATVPFVARYRKEATGSLDDAQLRTLAERLGYLRDLEDRRATVREAIDAQGKLTADLSSAIAAAETKARLEDIYRPYKTKRRTKAQTAREAGLGPLAEALLANPSQAPAAVAARFVAVDKGVPDAEAALEGARHILIERFAEDADLVGRLREEFWRAGSAVSKVRKGKEAAGAKFADYFDWSERLARMPSHRILALFRGEKEEILDLDLAAEGEEAPAGQPGPFETAVAHRHGVADRGRPGDRWLLETVRAAWRTKLRTGIKADLRTRLFEWAEDEAVKVFAGNLKDLLLAAPAGGRATLGLDPGYRNGVKAAVVDRTGKVVAVETTYPHEPQRRWREAVQTLARLCRQHKVELIAIGNGTASRETDKLATEILAAEPDLKMAKVTVSEAGASVYSASEIASRELPDLDVSHRGAVSIARRLQDPLAELVKIDPKSIGVGQYQHDIAEGKLTRSLDATVEDAVNAVGVDVNTASPALLAQVSGLGASLAGNIVAHRDANGPFRTRTDLKKVAGLGPKTFELAAGFLRIQDGENPLDASGVHPEAYPVVRRILEATKSDIRRLIGNGAVLQTVAPERFADARFGLPTVRDILAELEKPGRDPRPAFRTATFQEGVETLSDLKPGMQLEGVVTNVAAFGAFVDIGVHQDGLVHISAMARRRIASPSEVVKAGDVVRVLVLSVDVPRKRIGLSMRLDDPIDRPTPGARPEPRPEPRPKDHRPPPRPQPSGSRPEPSSSRPEPSGALADALRRAAERGKR</sequence>
<dbReference type="InterPro" id="IPR012337">
    <property type="entry name" value="RNaseH-like_sf"/>
</dbReference>
<evidence type="ECO:0000259" key="2">
    <source>
        <dbReference type="PROSITE" id="PS50126"/>
    </source>
</evidence>
<feature type="compositionally biased region" description="Low complexity" evidence="1">
    <location>
        <begin position="753"/>
        <end position="773"/>
    </location>
</feature>
<name>A0ABU0I4V0_9HYPH</name>
<comment type="caution">
    <text evidence="3">The sequence shown here is derived from an EMBL/GenBank/DDBJ whole genome shotgun (WGS) entry which is preliminary data.</text>
</comment>
<protein>
    <recommendedName>
        <fullName evidence="2">S1 motif domain-containing protein</fullName>
    </recommendedName>
</protein>
<evidence type="ECO:0000256" key="1">
    <source>
        <dbReference type="SAM" id="MobiDB-lite"/>
    </source>
</evidence>
<dbReference type="Proteomes" id="UP001231124">
    <property type="component" value="Unassembled WGS sequence"/>
</dbReference>
<feature type="region of interest" description="Disordered" evidence="1">
    <location>
        <begin position="719"/>
        <end position="784"/>
    </location>
</feature>
<dbReference type="InterPro" id="IPR023319">
    <property type="entry name" value="Tex-like_HTH_dom_sf"/>
</dbReference>
<dbReference type="Pfam" id="PF16921">
    <property type="entry name" value="Tex_YqgF"/>
    <property type="match status" value="1"/>
</dbReference>
<dbReference type="PANTHER" id="PTHR10724">
    <property type="entry name" value="30S RIBOSOMAL PROTEIN S1"/>
    <property type="match status" value="1"/>
</dbReference>
<dbReference type="Pfam" id="PF00575">
    <property type="entry name" value="S1"/>
    <property type="match status" value="1"/>
</dbReference>
<dbReference type="InterPro" id="IPR003029">
    <property type="entry name" value="S1_domain"/>
</dbReference>
<reference evidence="3 4" key="1">
    <citation type="submission" date="2023-07" db="EMBL/GenBank/DDBJ databases">
        <title>Genomic Encyclopedia of Type Strains, Phase IV (KMG-IV): sequencing the most valuable type-strain genomes for metagenomic binning, comparative biology and taxonomic classification.</title>
        <authorList>
            <person name="Goeker M."/>
        </authorList>
    </citation>
    <scope>NUCLEOTIDE SEQUENCE [LARGE SCALE GENOMIC DNA]</scope>
    <source>
        <strain evidence="3 4">DSM 19013</strain>
    </source>
</reference>
<dbReference type="InterPro" id="IPR010994">
    <property type="entry name" value="RuvA_2-like"/>
</dbReference>
<dbReference type="CDD" id="cd05685">
    <property type="entry name" value="S1_Tex"/>
    <property type="match status" value="1"/>
</dbReference>
<dbReference type="InterPro" id="IPR018974">
    <property type="entry name" value="Tex-like_N"/>
</dbReference>
<dbReference type="InterPro" id="IPR050437">
    <property type="entry name" value="Ribos_protein_bS1-like"/>
</dbReference>
<dbReference type="InterPro" id="IPR006641">
    <property type="entry name" value="YqgF/RNaseH-like_dom"/>
</dbReference>
<dbReference type="Gene3D" id="3.30.420.140">
    <property type="entry name" value="YqgF/RNase H-like domain"/>
    <property type="match status" value="1"/>
</dbReference>
<feature type="domain" description="S1 motif" evidence="2">
    <location>
        <begin position="651"/>
        <end position="720"/>
    </location>
</feature>
<dbReference type="Gene3D" id="1.10.10.650">
    <property type="entry name" value="RuvA domain 2-like"/>
    <property type="match status" value="1"/>
</dbReference>
<dbReference type="InterPro" id="IPR041692">
    <property type="entry name" value="HHH_9"/>
</dbReference>
<dbReference type="SUPFAM" id="SSF53098">
    <property type="entry name" value="Ribonuclease H-like"/>
    <property type="match status" value="1"/>
</dbReference>
<evidence type="ECO:0000313" key="4">
    <source>
        <dbReference type="Proteomes" id="UP001231124"/>
    </source>
</evidence>
<dbReference type="SMART" id="SM00316">
    <property type="entry name" value="S1"/>
    <property type="match status" value="1"/>
</dbReference>
<dbReference type="Gene3D" id="2.40.50.140">
    <property type="entry name" value="Nucleic acid-binding proteins"/>
    <property type="match status" value="1"/>
</dbReference>
<dbReference type="InterPro" id="IPR044146">
    <property type="entry name" value="S1_Tex"/>
</dbReference>
<dbReference type="SUPFAM" id="SSF50249">
    <property type="entry name" value="Nucleic acid-binding proteins"/>
    <property type="match status" value="1"/>
</dbReference>
<feature type="compositionally biased region" description="Basic and acidic residues" evidence="1">
    <location>
        <begin position="774"/>
        <end position="784"/>
    </location>
</feature>
<organism evidence="3 4">
    <name type="scientific">Methylobacterium aerolatum</name>
    <dbReference type="NCBI Taxonomy" id="418708"/>
    <lineage>
        <taxon>Bacteria</taxon>
        <taxon>Pseudomonadati</taxon>
        <taxon>Pseudomonadota</taxon>
        <taxon>Alphaproteobacteria</taxon>
        <taxon>Hyphomicrobiales</taxon>
        <taxon>Methylobacteriaceae</taxon>
        <taxon>Methylobacterium</taxon>
    </lineage>
</organism>
<dbReference type="PROSITE" id="PS50126">
    <property type="entry name" value="S1"/>
    <property type="match status" value="1"/>
</dbReference>
<dbReference type="EMBL" id="JAUSVP010000016">
    <property type="protein sequence ID" value="MDQ0449646.1"/>
    <property type="molecule type" value="Genomic_DNA"/>
</dbReference>
<dbReference type="Pfam" id="PF22706">
    <property type="entry name" value="Tex_central_region"/>
    <property type="match status" value="1"/>
</dbReference>
<dbReference type="Pfam" id="PF09371">
    <property type="entry name" value="Tex_N"/>
    <property type="match status" value="1"/>
</dbReference>
<dbReference type="InterPro" id="IPR055179">
    <property type="entry name" value="Tex-like_central_region"/>
</dbReference>
<dbReference type="InterPro" id="IPR032639">
    <property type="entry name" value="Tex_YqgF"/>
</dbReference>
<feature type="compositionally biased region" description="Basic and acidic residues" evidence="1">
    <location>
        <begin position="734"/>
        <end position="747"/>
    </location>
</feature>
<keyword evidence="4" id="KW-1185">Reference proteome</keyword>
<dbReference type="SUPFAM" id="SSF158832">
    <property type="entry name" value="Tex N-terminal region-like"/>
    <property type="match status" value="1"/>
</dbReference>
<dbReference type="Pfam" id="PF12836">
    <property type="entry name" value="HHH_3"/>
    <property type="match status" value="1"/>
</dbReference>
<gene>
    <name evidence="3" type="ORF">QO012_004168</name>
</gene>
<dbReference type="InterPro" id="IPR023323">
    <property type="entry name" value="Tex-like_dom_sf"/>
</dbReference>
<dbReference type="PANTHER" id="PTHR10724:SF10">
    <property type="entry name" value="S1 RNA-BINDING DOMAIN-CONTAINING PROTEIN 1"/>
    <property type="match status" value="1"/>
</dbReference>
<accession>A0ABU0I4V0</accession>
<proteinExistence type="predicted"/>